<evidence type="ECO:0000256" key="1">
    <source>
        <dbReference type="ARBA" id="ARBA00022679"/>
    </source>
</evidence>
<proteinExistence type="predicted"/>
<dbReference type="InterPro" id="IPR036890">
    <property type="entry name" value="HATPase_C_sf"/>
</dbReference>
<dbReference type="PANTHER" id="PTHR24421">
    <property type="entry name" value="NITRATE/NITRITE SENSOR PROTEIN NARX-RELATED"/>
    <property type="match status" value="1"/>
</dbReference>
<dbReference type="Gene3D" id="3.30.565.10">
    <property type="entry name" value="Histidine kinase-like ATPase, C-terminal domain"/>
    <property type="match status" value="1"/>
</dbReference>
<keyword evidence="2" id="KW-0418">Kinase</keyword>
<dbReference type="Proteomes" id="UP000235598">
    <property type="component" value="Unassembled WGS sequence"/>
</dbReference>
<feature type="domain" description="Signal transduction histidine kinase subgroup 3 dimerisation and phosphoacceptor" evidence="5">
    <location>
        <begin position="176"/>
        <end position="236"/>
    </location>
</feature>
<feature type="transmembrane region" description="Helical" evidence="4">
    <location>
        <begin position="106"/>
        <end position="125"/>
    </location>
</feature>
<gene>
    <name evidence="6" type="ORF">CJ199_01580</name>
</gene>
<comment type="caution">
    <text evidence="6">The sequence shown here is derived from an EMBL/GenBank/DDBJ whole genome shotgun (WGS) entry which is preliminary data.</text>
</comment>
<name>A0A2N6VPQ0_9MICO</name>
<feature type="transmembrane region" description="Helical" evidence="4">
    <location>
        <begin position="137"/>
        <end position="158"/>
    </location>
</feature>
<keyword evidence="4" id="KW-1133">Transmembrane helix</keyword>
<dbReference type="OrthoDB" id="144293at2"/>
<protein>
    <recommendedName>
        <fullName evidence="5">Signal transduction histidine kinase subgroup 3 dimerisation and phosphoacceptor domain-containing protein</fullName>
    </recommendedName>
</protein>
<reference evidence="6 7" key="1">
    <citation type="submission" date="2017-09" db="EMBL/GenBank/DDBJ databases">
        <title>Bacterial strain isolated from the female urinary microbiota.</title>
        <authorList>
            <person name="Thomas-White K."/>
            <person name="Kumar N."/>
            <person name="Forster S."/>
            <person name="Putonti C."/>
            <person name="Lawley T."/>
            <person name="Wolfe A.J."/>
        </authorList>
    </citation>
    <scope>NUCLEOTIDE SEQUENCE [LARGE SCALE GENOMIC DNA]</scope>
    <source>
        <strain evidence="6 7">UMB1301</strain>
    </source>
</reference>
<dbReference type="EMBL" id="PNHK01000001">
    <property type="protein sequence ID" value="PMD06114.1"/>
    <property type="molecule type" value="Genomic_DNA"/>
</dbReference>
<dbReference type="InterPro" id="IPR011712">
    <property type="entry name" value="Sig_transdc_His_kin_sub3_dim/P"/>
</dbReference>
<dbReference type="Gene3D" id="1.20.5.1930">
    <property type="match status" value="1"/>
</dbReference>
<dbReference type="AlphaFoldDB" id="A0A2N6VPQ0"/>
<evidence type="ECO:0000313" key="7">
    <source>
        <dbReference type="Proteomes" id="UP000235598"/>
    </source>
</evidence>
<dbReference type="GO" id="GO:0046983">
    <property type="term" value="F:protein dimerization activity"/>
    <property type="evidence" value="ECO:0007669"/>
    <property type="project" value="InterPro"/>
</dbReference>
<evidence type="ECO:0000256" key="4">
    <source>
        <dbReference type="SAM" id="Phobius"/>
    </source>
</evidence>
<keyword evidence="4" id="KW-0472">Membrane</keyword>
<evidence type="ECO:0000256" key="3">
    <source>
        <dbReference type="ARBA" id="ARBA00023012"/>
    </source>
</evidence>
<evidence type="ECO:0000256" key="2">
    <source>
        <dbReference type="ARBA" id="ARBA00022777"/>
    </source>
</evidence>
<evidence type="ECO:0000313" key="6">
    <source>
        <dbReference type="EMBL" id="PMD06114.1"/>
    </source>
</evidence>
<accession>A0A2N6VPQ0</accession>
<evidence type="ECO:0000259" key="5">
    <source>
        <dbReference type="Pfam" id="PF07730"/>
    </source>
</evidence>
<dbReference type="GO" id="GO:0000155">
    <property type="term" value="F:phosphorelay sensor kinase activity"/>
    <property type="evidence" value="ECO:0007669"/>
    <property type="project" value="InterPro"/>
</dbReference>
<keyword evidence="1" id="KW-0808">Transferase</keyword>
<dbReference type="PANTHER" id="PTHR24421:SF58">
    <property type="entry name" value="SIGNAL TRANSDUCTION HISTIDINE-PROTEIN KINASE_PHOSPHATASE UHPB"/>
    <property type="match status" value="1"/>
</dbReference>
<keyword evidence="3" id="KW-0902">Two-component regulatory system</keyword>
<feature type="transmembrane region" description="Helical" evidence="4">
    <location>
        <begin position="15"/>
        <end position="34"/>
    </location>
</feature>
<dbReference type="GO" id="GO:0016020">
    <property type="term" value="C:membrane"/>
    <property type="evidence" value="ECO:0007669"/>
    <property type="project" value="InterPro"/>
</dbReference>
<feature type="transmembrane region" description="Helical" evidence="4">
    <location>
        <begin position="41"/>
        <end position="65"/>
    </location>
</feature>
<dbReference type="InterPro" id="IPR050482">
    <property type="entry name" value="Sensor_HK_TwoCompSys"/>
</dbReference>
<dbReference type="Pfam" id="PF07730">
    <property type="entry name" value="HisKA_3"/>
    <property type="match status" value="1"/>
</dbReference>
<keyword evidence="4" id="KW-0812">Transmembrane</keyword>
<sequence>MRRMGRVVRDDSQTVGSSIIPLTLAGLFAVSSVLDQSTYSVGLGAVLIVLMISAAIALMIVTPWITVGICGLAVVGSVIVDMTFFGVAALLLPVTAGYMVVRGATWAAYAFMVAVAVLLSGAVMTSEVSRAVLVSSVVFWLIAGAIALGGGHLVRYLLIREARLTERARLSLDELRTELSRDLHDSIGGVLTRVSLLAQQARMSEPAKVTANLDQIVSEAHSATGEVRVLISRLRTLDDKIYGVRPPREAEPKRRAIEREATTTASDDVQRTIRRFTEQLDAYGFDVDVHATSAGIDALQSYTGVVSRLFNEALLNTVKYAEPESPVSLIIDVDDHITVRLSNVIREDASRADSSGFGLDSLSRDVATHGGSLTTAREGAHGNKRQWVMLTRLPTARQRTQI</sequence>
<organism evidence="6 7">
    <name type="scientific">Brevibacterium paucivorans</name>
    <dbReference type="NCBI Taxonomy" id="170994"/>
    <lineage>
        <taxon>Bacteria</taxon>
        <taxon>Bacillati</taxon>
        <taxon>Actinomycetota</taxon>
        <taxon>Actinomycetes</taxon>
        <taxon>Micrococcales</taxon>
        <taxon>Brevibacteriaceae</taxon>
        <taxon>Brevibacterium</taxon>
    </lineage>
</organism>
<feature type="transmembrane region" description="Helical" evidence="4">
    <location>
        <begin position="71"/>
        <end position="94"/>
    </location>
</feature>